<keyword evidence="5 6" id="KW-0472">Membrane</keyword>
<evidence type="ECO:0000256" key="4">
    <source>
        <dbReference type="ARBA" id="ARBA00022989"/>
    </source>
</evidence>
<keyword evidence="2" id="KW-1003">Cell membrane</keyword>
<dbReference type="SUPFAM" id="SSF81321">
    <property type="entry name" value="Family A G protein-coupled receptor-like"/>
    <property type="match status" value="1"/>
</dbReference>
<reference evidence="8" key="1">
    <citation type="submission" date="2020-06" db="EMBL/GenBank/DDBJ databases">
        <title>Draft genome of Bugula neritina, a colonial animal packing powerful symbionts and potential medicines.</title>
        <authorList>
            <person name="Rayko M."/>
        </authorList>
    </citation>
    <scope>NUCLEOTIDE SEQUENCE [LARGE SCALE GENOMIC DNA]</scope>
    <source>
        <strain evidence="8">Kwan_BN1</strain>
    </source>
</reference>
<dbReference type="PANTHER" id="PTHR22750">
    <property type="entry name" value="G-PROTEIN COUPLED RECEPTOR"/>
    <property type="match status" value="1"/>
</dbReference>
<gene>
    <name evidence="8" type="ORF">EB796_006095</name>
</gene>
<dbReference type="Pfam" id="PF00001">
    <property type="entry name" value="7tm_1"/>
    <property type="match status" value="1"/>
</dbReference>
<evidence type="ECO:0000256" key="5">
    <source>
        <dbReference type="ARBA" id="ARBA00023136"/>
    </source>
</evidence>
<evidence type="ECO:0000259" key="7">
    <source>
        <dbReference type="PROSITE" id="PS50262"/>
    </source>
</evidence>
<evidence type="ECO:0000313" key="8">
    <source>
        <dbReference type="EMBL" id="KAF6035609.1"/>
    </source>
</evidence>
<comment type="caution">
    <text evidence="8">The sequence shown here is derived from an EMBL/GenBank/DDBJ whole genome shotgun (WGS) entry which is preliminary data.</text>
</comment>
<dbReference type="EMBL" id="VXIV02000853">
    <property type="protein sequence ID" value="KAF6035609.1"/>
    <property type="molecule type" value="Genomic_DNA"/>
</dbReference>
<dbReference type="GO" id="GO:0005886">
    <property type="term" value="C:plasma membrane"/>
    <property type="evidence" value="ECO:0007669"/>
    <property type="project" value="UniProtKB-SubCell"/>
</dbReference>
<sequence length="319" mass="35872">MENSILCNSTTEICFNYTKSTAYVSVSTISIAINIFNLFVLNTIDKSKRTPYFWIIINIGISDIAASAAYVVLISCELNQRVANLSFKDAQRFQIVAWTFALATLAARKLILAIGSYERYVSICLPMKANSNKILNNMGICFGVVWVTCFVINAACAATSVEGYCFGEFGSMPTIPNYQTTVVFAVFITMTSFICAYCLIKAWGELKQMRLRNTRGGSDLMIRRSAQYIMIICVMYYFSYIPTFMAAIFAVIESVPEMVNSVTRWFALFYQALYGTLNILAYAYMTPGYWQQMQKLFKVNKTHPEVGPNTLPLTDTTSV</sequence>
<dbReference type="Gene3D" id="1.20.1070.10">
    <property type="entry name" value="Rhodopsin 7-helix transmembrane proteins"/>
    <property type="match status" value="1"/>
</dbReference>
<comment type="subcellular location">
    <subcellularLocation>
        <location evidence="1">Cell membrane</location>
        <topology evidence="1">Multi-pass membrane protein</topology>
    </subcellularLocation>
</comment>
<keyword evidence="3 6" id="KW-0812">Transmembrane</keyword>
<evidence type="ECO:0000256" key="6">
    <source>
        <dbReference type="SAM" id="Phobius"/>
    </source>
</evidence>
<dbReference type="InterPro" id="IPR000276">
    <property type="entry name" value="GPCR_Rhodpsn"/>
</dbReference>
<feature type="transmembrane region" description="Helical" evidence="6">
    <location>
        <begin position="225"/>
        <end position="252"/>
    </location>
</feature>
<feature type="transmembrane region" description="Helical" evidence="6">
    <location>
        <begin position="20"/>
        <end position="40"/>
    </location>
</feature>
<evidence type="ECO:0000313" key="9">
    <source>
        <dbReference type="Proteomes" id="UP000593567"/>
    </source>
</evidence>
<keyword evidence="4 6" id="KW-1133">Transmembrane helix</keyword>
<keyword evidence="9" id="KW-1185">Reference proteome</keyword>
<dbReference type="InterPro" id="IPR017452">
    <property type="entry name" value="GPCR_Rhodpsn_7TM"/>
</dbReference>
<evidence type="ECO:0000256" key="2">
    <source>
        <dbReference type="ARBA" id="ARBA00022475"/>
    </source>
</evidence>
<name>A0A7J7KAB8_BUGNE</name>
<feature type="transmembrane region" description="Helical" evidence="6">
    <location>
        <begin position="264"/>
        <end position="285"/>
    </location>
</feature>
<accession>A0A7J7KAB8</accession>
<dbReference type="GO" id="GO:0004930">
    <property type="term" value="F:G protein-coupled receptor activity"/>
    <property type="evidence" value="ECO:0007669"/>
    <property type="project" value="InterPro"/>
</dbReference>
<dbReference type="CDD" id="cd00637">
    <property type="entry name" value="7tm_classA_rhodopsin-like"/>
    <property type="match status" value="1"/>
</dbReference>
<evidence type="ECO:0000256" key="3">
    <source>
        <dbReference type="ARBA" id="ARBA00022692"/>
    </source>
</evidence>
<protein>
    <recommendedName>
        <fullName evidence="7">G-protein coupled receptors family 1 profile domain-containing protein</fullName>
    </recommendedName>
</protein>
<feature type="transmembrane region" description="Helical" evidence="6">
    <location>
        <begin position="138"/>
        <end position="161"/>
    </location>
</feature>
<dbReference type="Proteomes" id="UP000593567">
    <property type="component" value="Unassembled WGS sequence"/>
</dbReference>
<dbReference type="AlphaFoldDB" id="A0A7J7KAB8"/>
<feature type="domain" description="G-protein coupled receptors family 1 profile" evidence="7">
    <location>
        <begin position="33"/>
        <end position="282"/>
    </location>
</feature>
<organism evidence="8 9">
    <name type="scientific">Bugula neritina</name>
    <name type="common">Brown bryozoan</name>
    <name type="synonym">Sertularia neritina</name>
    <dbReference type="NCBI Taxonomy" id="10212"/>
    <lineage>
        <taxon>Eukaryota</taxon>
        <taxon>Metazoa</taxon>
        <taxon>Spiralia</taxon>
        <taxon>Lophotrochozoa</taxon>
        <taxon>Bryozoa</taxon>
        <taxon>Gymnolaemata</taxon>
        <taxon>Cheilostomatida</taxon>
        <taxon>Flustrina</taxon>
        <taxon>Buguloidea</taxon>
        <taxon>Bugulidae</taxon>
        <taxon>Bugula</taxon>
    </lineage>
</organism>
<feature type="transmembrane region" description="Helical" evidence="6">
    <location>
        <begin position="52"/>
        <end position="75"/>
    </location>
</feature>
<proteinExistence type="predicted"/>
<feature type="transmembrane region" description="Helical" evidence="6">
    <location>
        <begin position="181"/>
        <end position="204"/>
    </location>
</feature>
<dbReference type="PROSITE" id="PS50262">
    <property type="entry name" value="G_PROTEIN_RECEP_F1_2"/>
    <property type="match status" value="1"/>
</dbReference>
<evidence type="ECO:0000256" key="1">
    <source>
        <dbReference type="ARBA" id="ARBA00004651"/>
    </source>
</evidence>